<keyword evidence="2" id="KW-0418">Kinase</keyword>
<dbReference type="Pfam" id="PF00480">
    <property type="entry name" value="ROK"/>
    <property type="match status" value="1"/>
</dbReference>
<name>A0AA46DZV3_9FUSO</name>
<reference evidence="2 3" key="1">
    <citation type="submission" date="2019-03" db="EMBL/GenBank/DDBJ databases">
        <title>Genomic Encyclopedia of Type Strains, Phase IV (KMG-IV): sequencing the most valuable type-strain genomes for metagenomic binning, comparative biology and taxonomic classification.</title>
        <authorList>
            <person name="Goeker M."/>
        </authorList>
    </citation>
    <scope>NUCLEOTIDE SEQUENCE [LARGE SCALE GENOMIC DNA]</scope>
    <source>
        <strain evidence="2 3">DSM 100055</strain>
    </source>
</reference>
<protein>
    <submittedName>
        <fullName evidence="2">NBD/HSP70 family sugar kinase</fullName>
    </submittedName>
</protein>
<dbReference type="InterPro" id="IPR036390">
    <property type="entry name" value="WH_DNA-bd_sf"/>
</dbReference>
<sequence>MQTVGNQAYAKQRNKKLIVDILRKEGPLSRADIKKFINLSSPSISTNVERLLNDNILKTFGRASSMGGRKTIFYNVNYNYGYIIGIDLSLDYIYVGISDLKGTILDKKRIEITSKKYKTNFNNMINVLYSLLDENDISSEKILYICVSSPGVLKENGELKYVDSEDWFYESSIFKDLEKTFNKKIFVENDVNLAVFAEFKRGVGNSFSYLSYIKIDKGLGAGIIFNGEILKGKKGEAGEVGFSLLRNKNGDIISLEKELHLERIYKEISEDINDGQKTIISELVNGHLENIDIDIIAKAITLNDEYIKIKIKYFAEELGIFISNIMSILSLESIIIGGSIKKIGKYFLDEVRQFVSENLPFEVTILYSNFDDETGLIGAFEMGIDYFFNNLFKE</sequence>
<dbReference type="AlphaFoldDB" id="A0AA46DZV3"/>
<accession>A0AA46DZV3</accession>
<dbReference type="InterPro" id="IPR036388">
    <property type="entry name" value="WH-like_DNA-bd_sf"/>
</dbReference>
<organism evidence="2 3">
    <name type="scientific">Hypnocyclicus thermotrophus</name>
    <dbReference type="NCBI Taxonomy" id="1627895"/>
    <lineage>
        <taxon>Bacteria</taxon>
        <taxon>Fusobacteriati</taxon>
        <taxon>Fusobacteriota</taxon>
        <taxon>Fusobacteriia</taxon>
        <taxon>Fusobacteriales</taxon>
        <taxon>Fusobacteriaceae</taxon>
        <taxon>Hypnocyclicus</taxon>
    </lineage>
</organism>
<dbReference type="CDD" id="cd23763">
    <property type="entry name" value="ASKHA_ATPase_ROK"/>
    <property type="match status" value="1"/>
</dbReference>
<dbReference type="PANTHER" id="PTHR18964:SF149">
    <property type="entry name" value="BIFUNCTIONAL UDP-N-ACETYLGLUCOSAMINE 2-EPIMERASE_N-ACETYLMANNOSAMINE KINASE"/>
    <property type="match status" value="1"/>
</dbReference>
<dbReference type="SUPFAM" id="SSF46785">
    <property type="entry name" value="Winged helix' DNA-binding domain"/>
    <property type="match status" value="1"/>
</dbReference>
<keyword evidence="2" id="KW-0808">Transferase</keyword>
<dbReference type="Proteomes" id="UP000294678">
    <property type="component" value="Unassembled WGS sequence"/>
</dbReference>
<dbReference type="RefSeq" id="WP_134112589.1">
    <property type="nucleotide sequence ID" value="NZ_SOBG01000002.1"/>
</dbReference>
<dbReference type="GO" id="GO:0016301">
    <property type="term" value="F:kinase activity"/>
    <property type="evidence" value="ECO:0007669"/>
    <property type="project" value="UniProtKB-KW"/>
</dbReference>
<evidence type="ECO:0000313" key="3">
    <source>
        <dbReference type="Proteomes" id="UP000294678"/>
    </source>
</evidence>
<dbReference type="InterPro" id="IPR000600">
    <property type="entry name" value="ROK"/>
</dbReference>
<evidence type="ECO:0000256" key="1">
    <source>
        <dbReference type="ARBA" id="ARBA00006479"/>
    </source>
</evidence>
<evidence type="ECO:0000313" key="2">
    <source>
        <dbReference type="EMBL" id="TDT72002.1"/>
    </source>
</evidence>
<comment type="caution">
    <text evidence="2">The sequence shown here is derived from an EMBL/GenBank/DDBJ whole genome shotgun (WGS) entry which is preliminary data.</text>
</comment>
<dbReference type="Gene3D" id="1.10.10.10">
    <property type="entry name" value="Winged helix-like DNA-binding domain superfamily/Winged helix DNA-binding domain"/>
    <property type="match status" value="1"/>
</dbReference>
<proteinExistence type="inferred from homology"/>
<dbReference type="Gene3D" id="3.30.420.40">
    <property type="match status" value="2"/>
</dbReference>
<dbReference type="PANTHER" id="PTHR18964">
    <property type="entry name" value="ROK (REPRESSOR, ORF, KINASE) FAMILY"/>
    <property type="match status" value="1"/>
</dbReference>
<gene>
    <name evidence="2" type="ORF">EV215_0697</name>
</gene>
<keyword evidence="3" id="KW-1185">Reference proteome</keyword>
<dbReference type="EMBL" id="SOBG01000002">
    <property type="protein sequence ID" value="TDT72002.1"/>
    <property type="molecule type" value="Genomic_DNA"/>
</dbReference>
<dbReference type="SUPFAM" id="SSF53067">
    <property type="entry name" value="Actin-like ATPase domain"/>
    <property type="match status" value="1"/>
</dbReference>
<dbReference type="InterPro" id="IPR043129">
    <property type="entry name" value="ATPase_NBD"/>
</dbReference>
<comment type="similarity">
    <text evidence="1">Belongs to the ROK (NagC/XylR) family.</text>
</comment>